<dbReference type="Proteomes" id="UP000509667">
    <property type="component" value="Chromosome"/>
</dbReference>
<keyword evidence="5" id="KW-0813">Transport</keyword>
<evidence type="ECO:0000256" key="4">
    <source>
        <dbReference type="ARBA" id="ARBA00023136"/>
    </source>
</evidence>
<organism evidence="7 8">
    <name type="scientific">Halosimplex rubrum</name>
    <dbReference type="NCBI Taxonomy" id="869889"/>
    <lineage>
        <taxon>Archaea</taxon>
        <taxon>Methanobacteriati</taxon>
        <taxon>Methanobacteriota</taxon>
        <taxon>Stenosarchaea group</taxon>
        <taxon>Halobacteria</taxon>
        <taxon>Halobacteriales</taxon>
        <taxon>Haloarculaceae</taxon>
        <taxon>Halosimplex</taxon>
    </lineage>
</organism>
<dbReference type="KEGG" id="hrr:HZS55_16535"/>
<dbReference type="AlphaFoldDB" id="A0A7D5PBX4"/>
<keyword evidence="2 5" id="KW-0812">Transmembrane</keyword>
<keyword evidence="3 5" id="KW-1133">Transmembrane helix</keyword>
<dbReference type="Gene3D" id="1.10.3720.10">
    <property type="entry name" value="MetI-like"/>
    <property type="match status" value="1"/>
</dbReference>
<dbReference type="RefSeq" id="WP_179908677.1">
    <property type="nucleotide sequence ID" value="NZ_CP058910.1"/>
</dbReference>
<name>A0A7D5PBX4_9EURY</name>
<dbReference type="Pfam" id="PF00528">
    <property type="entry name" value="BPD_transp_1"/>
    <property type="match status" value="1"/>
</dbReference>
<feature type="domain" description="ABC transmembrane type-1" evidence="6">
    <location>
        <begin position="108"/>
        <end position="320"/>
    </location>
</feature>
<proteinExistence type="inferred from homology"/>
<evidence type="ECO:0000259" key="6">
    <source>
        <dbReference type="PROSITE" id="PS50928"/>
    </source>
</evidence>
<feature type="transmembrane region" description="Helical" evidence="5">
    <location>
        <begin position="155"/>
        <end position="174"/>
    </location>
</feature>
<evidence type="ECO:0000313" key="7">
    <source>
        <dbReference type="EMBL" id="QLH78799.1"/>
    </source>
</evidence>
<evidence type="ECO:0000256" key="1">
    <source>
        <dbReference type="ARBA" id="ARBA00004141"/>
    </source>
</evidence>
<dbReference type="PANTHER" id="PTHR43376:SF1">
    <property type="entry name" value="OLIGOPEPTIDE TRANSPORT SYSTEM PERMEASE PROTEIN"/>
    <property type="match status" value="1"/>
</dbReference>
<keyword evidence="8" id="KW-1185">Reference proteome</keyword>
<feature type="transmembrane region" description="Helical" evidence="5">
    <location>
        <begin position="110"/>
        <end position="135"/>
    </location>
</feature>
<comment type="subcellular location">
    <subcellularLocation>
        <location evidence="5">Cell membrane</location>
        <topology evidence="5">Multi-pass membrane protein</topology>
    </subcellularLocation>
    <subcellularLocation>
        <location evidence="1">Membrane</location>
        <topology evidence="1">Multi-pass membrane protein</topology>
    </subcellularLocation>
</comment>
<dbReference type="EMBL" id="CP058910">
    <property type="protein sequence ID" value="QLH78799.1"/>
    <property type="molecule type" value="Genomic_DNA"/>
</dbReference>
<dbReference type="GeneID" id="56079504"/>
<feature type="transmembrane region" description="Helical" evidence="5">
    <location>
        <begin position="301"/>
        <end position="327"/>
    </location>
</feature>
<keyword evidence="4 5" id="KW-0472">Membrane</keyword>
<evidence type="ECO:0000256" key="3">
    <source>
        <dbReference type="ARBA" id="ARBA00022989"/>
    </source>
</evidence>
<accession>A0A7D5PBX4</accession>
<dbReference type="InterPro" id="IPR000515">
    <property type="entry name" value="MetI-like"/>
</dbReference>
<gene>
    <name evidence="7" type="ORF">HZS55_16535</name>
</gene>
<dbReference type="GO" id="GO:0005886">
    <property type="term" value="C:plasma membrane"/>
    <property type="evidence" value="ECO:0007669"/>
    <property type="project" value="UniProtKB-SubCell"/>
</dbReference>
<sequence length="340" mass="37611">MNYYIRRFAQAIVTFVVGMFITFALYRLVPGGPVEAIIADRVQQMQQRGQPVDTQEVAQMAEQLTGINPDTPIPIAFYEWLRDIILYQDFGESILFQDPVFDILFRGMPWSIFLSVYGLLLGFTATIAVGVFMAWHEGTKIDSGLTVFVLVMRSIPYYVAAIVMLSVLAFQWGLFPTGGRAPPAATPGFNIEYMVGIARHATLPILSNFIVGFAGGAIGMRALSVRVIGEDYLRSARLRGLGTNRILTRYLTRNSILPIYTGFMLGIAGMFSSNVITEVIFQYHGVGWFMLEAAVSQDYPLVMAAFVFFSGITVTAIMIADFTYGLIDPRAGTGASRESF</sequence>
<feature type="transmembrane region" description="Helical" evidence="5">
    <location>
        <begin position="259"/>
        <end position="281"/>
    </location>
</feature>
<dbReference type="PANTHER" id="PTHR43376">
    <property type="entry name" value="OLIGOPEPTIDE TRANSPORT SYSTEM PERMEASE PROTEIN"/>
    <property type="match status" value="1"/>
</dbReference>
<evidence type="ECO:0000256" key="2">
    <source>
        <dbReference type="ARBA" id="ARBA00022692"/>
    </source>
</evidence>
<dbReference type="SUPFAM" id="SSF161098">
    <property type="entry name" value="MetI-like"/>
    <property type="match status" value="1"/>
</dbReference>
<dbReference type="InterPro" id="IPR035906">
    <property type="entry name" value="MetI-like_sf"/>
</dbReference>
<feature type="transmembrane region" description="Helical" evidence="5">
    <location>
        <begin position="12"/>
        <end position="29"/>
    </location>
</feature>
<evidence type="ECO:0000256" key="5">
    <source>
        <dbReference type="RuleBase" id="RU363032"/>
    </source>
</evidence>
<comment type="similarity">
    <text evidence="5">Belongs to the binding-protein-dependent transport system permease family.</text>
</comment>
<evidence type="ECO:0000313" key="8">
    <source>
        <dbReference type="Proteomes" id="UP000509667"/>
    </source>
</evidence>
<dbReference type="PROSITE" id="PS50928">
    <property type="entry name" value="ABC_TM1"/>
    <property type="match status" value="1"/>
</dbReference>
<protein>
    <submittedName>
        <fullName evidence="7">ABC transporter permease</fullName>
    </submittedName>
</protein>
<dbReference type="GO" id="GO:0055085">
    <property type="term" value="P:transmembrane transport"/>
    <property type="evidence" value="ECO:0007669"/>
    <property type="project" value="InterPro"/>
</dbReference>
<dbReference type="OrthoDB" id="44105at2157"/>
<reference evidence="7 8" key="1">
    <citation type="submission" date="2020-07" db="EMBL/GenBank/DDBJ databases">
        <title>Halosimplex pelagicum sp. nov. and Halosimplex rubrum sp. nov., isolated from salted brown alga Laminaria, and emended description of the genus Halosimplex.</title>
        <authorList>
            <person name="Cui H."/>
        </authorList>
    </citation>
    <scope>NUCLEOTIDE SEQUENCE [LARGE SCALE GENOMIC DNA]</scope>
    <source>
        <strain evidence="7 8">R27</strain>
    </source>
</reference>